<dbReference type="InterPro" id="IPR053714">
    <property type="entry name" value="Iso_Racemase_Enz_sf"/>
</dbReference>
<name>A0A5R8ME96_9GAMM</name>
<dbReference type="Proteomes" id="UP000306973">
    <property type="component" value="Unassembled WGS sequence"/>
</dbReference>
<dbReference type="EMBL" id="VBUI01000021">
    <property type="protein sequence ID" value="TLF48144.1"/>
    <property type="molecule type" value="Genomic_DNA"/>
</dbReference>
<protein>
    <submittedName>
        <fullName evidence="1">Asp/Glu/hydantoin racemase</fullName>
    </submittedName>
</protein>
<keyword evidence="2" id="KW-1185">Reference proteome</keyword>
<sequence>MPRTLIGMLTPSSNTVLEPYTAALLGELMPEVTAHFQRFTVKEISLSETALAQFDPAPLLEAAGLLNDARMDVIAWNGTSASWLGFAADRRLCAAITEVTGAPATTSVLALNEALERTGVARLGLVTPYLDDIQAAIIDNYRAEGVEVVAERHLNDRGNFSFSEVDEATLAQMVREVAKAKPKPQAITILCTNLRGAGIVPALERELGIPIYDSVSVTVWKALALAGIDPARITGWGGLFQDSRLRA</sequence>
<dbReference type="RefSeq" id="WP_138182057.1">
    <property type="nucleotide sequence ID" value="NZ_VBUI01000021.1"/>
</dbReference>
<accession>A0A5R8ME96</accession>
<dbReference type="PANTHER" id="PTHR40267:SF1">
    <property type="entry name" value="BLR3294 PROTEIN"/>
    <property type="match status" value="1"/>
</dbReference>
<evidence type="ECO:0000313" key="1">
    <source>
        <dbReference type="EMBL" id="TLF48144.1"/>
    </source>
</evidence>
<organism evidence="1 2">
    <name type="scientific">Halomonas urmiana</name>
    <dbReference type="NCBI Taxonomy" id="490901"/>
    <lineage>
        <taxon>Bacteria</taxon>
        <taxon>Pseudomonadati</taxon>
        <taxon>Pseudomonadota</taxon>
        <taxon>Gammaproteobacteria</taxon>
        <taxon>Oceanospirillales</taxon>
        <taxon>Halomonadaceae</taxon>
        <taxon>Halomonas</taxon>
    </lineage>
</organism>
<comment type="caution">
    <text evidence="1">The sequence shown here is derived from an EMBL/GenBank/DDBJ whole genome shotgun (WGS) entry which is preliminary data.</text>
</comment>
<evidence type="ECO:0000313" key="2">
    <source>
        <dbReference type="Proteomes" id="UP000306973"/>
    </source>
</evidence>
<gene>
    <name evidence="1" type="ORF">FEI13_13570</name>
</gene>
<dbReference type="InterPro" id="IPR026286">
    <property type="entry name" value="MaiA/AMDase"/>
</dbReference>
<dbReference type="Pfam" id="PF17645">
    <property type="entry name" value="Amdase"/>
    <property type="match status" value="1"/>
</dbReference>
<dbReference type="AlphaFoldDB" id="A0A5R8ME96"/>
<proteinExistence type="predicted"/>
<dbReference type="OrthoDB" id="6836758at2"/>
<dbReference type="PIRSF" id="PIRSF015736">
    <property type="entry name" value="MI"/>
    <property type="match status" value="1"/>
</dbReference>
<reference evidence="1 2" key="1">
    <citation type="journal article" date="2007" name="Int. J. Syst. Evol. Microbiol.">
        <title>Halomonas saccharevitans sp. nov., Halomonas arcis sp. nov. and Halomonas subterranea sp. nov., halophilic bacteria isolated from hypersaline environments of China.</title>
        <authorList>
            <person name="Xu X.W."/>
            <person name="Wu Y.H."/>
            <person name="Zhou Z."/>
            <person name="Wang C.S."/>
            <person name="Zhou Y.G."/>
            <person name="Zhang H.B."/>
            <person name="Wang Y."/>
            <person name="Wu M."/>
        </authorList>
    </citation>
    <scope>NUCLEOTIDE SEQUENCE [LARGE SCALE GENOMIC DNA]</scope>
    <source>
        <strain evidence="1 2">TBZ3</strain>
    </source>
</reference>
<dbReference type="PANTHER" id="PTHR40267">
    <property type="entry name" value="BLR3294 PROTEIN"/>
    <property type="match status" value="1"/>
</dbReference>
<dbReference type="Gene3D" id="3.40.50.12500">
    <property type="match status" value="1"/>
</dbReference>